<protein>
    <submittedName>
        <fullName evidence="9">Rod shape-determining protein MreD</fullName>
    </submittedName>
</protein>
<feature type="transmembrane region" description="Helical" evidence="8">
    <location>
        <begin position="73"/>
        <end position="94"/>
    </location>
</feature>
<keyword evidence="10" id="KW-1185">Reference proteome</keyword>
<dbReference type="NCBIfam" id="TIGR03426">
    <property type="entry name" value="shape_MreD"/>
    <property type="match status" value="1"/>
</dbReference>
<comment type="subcellular location">
    <subcellularLocation>
        <location evidence="1">Cell membrane</location>
        <topology evidence="1">Multi-pass membrane protein</topology>
    </subcellularLocation>
</comment>
<dbReference type="OrthoDB" id="1132160at2"/>
<keyword evidence="7 8" id="KW-0472">Membrane</keyword>
<dbReference type="EMBL" id="RDOJ01000002">
    <property type="protein sequence ID" value="RLZ12339.1"/>
    <property type="molecule type" value="Genomic_DNA"/>
</dbReference>
<keyword evidence="6 8" id="KW-1133">Transmembrane helix</keyword>
<name>A0A3L9MNW7_9FLAO</name>
<evidence type="ECO:0000256" key="4">
    <source>
        <dbReference type="ARBA" id="ARBA00022692"/>
    </source>
</evidence>
<keyword evidence="4 8" id="KW-0812">Transmembrane</keyword>
<dbReference type="GO" id="GO:0008360">
    <property type="term" value="P:regulation of cell shape"/>
    <property type="evidence" value="ECO:0007669"/>
    <property type="project" value="UniProtKB-KW"/>
</dbReference>
<feature type="transmembrane region" description="Helical" evidence="8">
    <location>
        <begin position="114"/>
        <end position="132"/>
    </location>
</feature>
<evidence type="ECO:0000256" key="1">
    <source>
        <dbReference type="ARBA" id="ARBA00004651"/>
    </source>
</evidence>
<evidence type="ECO:0000256" key="6">
    <source>
        <dbReference type="ARBA" id="ARBA00022989"/>
    </source>
</evidence>
<evidence type="ECO:0000256" key="5">
    <source>
        <dbReference type="ARBA" id="ARBA00022960"/>
    </source>
</evidence>
<evidence type="ECO:0000256" key="3">
    <source>
        <dbReference type="ARBA" id="ARBA00022475"/>
    </source>
</evidence>
<evidence type="ECO:0000256" key="7">
    <source>
        <dbReference type="ARBA" id="ARBA00023136"/>
    </source>
</evidence>
<dbReference type="GO" id="GO:0005886">
    <property type="term" value="C:plasma membrane"/>
    <property type="evidence" value="ECO:0007669"/>
    <property type="project" value="UniProtKB-SubCell"/>
</dbReference>
<proteinExistence type="inferred from homology"/>
<evidence type="ECO:0000256" key="8">
    <source>
        <dbReference type="SAM" id="Phobius"/>
    </source>
</evidence>
<dbReference type="AlphaFoldDB" id="A0A3L9MNW7"/>
<organism evidence="9 10">
    <name type="scientific">Faecalibacter macacae</name>
    <dbReference type="NCBI Taxonomy" id="1859289"/>
    <lineage>
        <taxon>Bacteria</taxon>
        <taxon>Pseudomonadati</taxon>
        <taxon>Bacteroidota</taxon>
        <taxon>Flavobacteriia</taxon>
        <taxon>Flavobacteriales</taxon>
        <taxon>Weeksellaceae</taxon>
        <taxon>Faecalibacter</taxon>
    </lineage>
</organism>
<feature type="transmembrane region" description="Helical" evidence="8">
    <location>
        <begin position="138"/>
        <end position="161"/>
    </location>
</feature>
<keyword evidence="5" id="KW-0133">Cell shape</keyword>
<comment type="similarity">
    <text evidence="2">Belongs to the MreD family.</text>
</comment>
<feature type="transmembrane region" description="Helical" evidence="8">
    <location>
        <begin position="6"/>
        <end position="24"/>
    </location>
</feature>
<comment type="caution">
    <text evidence="9">The sequence shown here is derived from an EMBL/GenBank/DDBJ whole genome shotgun (WGS) entry which is preliminary data.</text>
</comment>
<reference evidence="9 10" key="1">
    <citation type="submission" date="2018-10" db="EMBL/GenBank/DDBJ databases">
        <authorList>
            <person name="Chen X."/>
        </authorList>
    </citation>
    <scope>NUCLEOTIDE SEQUENCE [LARGE SCALE GENOMIC DNA]</scope>
    <source>
        <strain evidence="9 10">YIM 102668</strain>
    </source>
</reference>
<dbReference type="RefSeq" id="WP_121933551.1">
    <property type="nucleotide sequence ID" value="NZ_RDOJ01000002.1"/>
</dbReference>
<dbReference type="Proteomes" id="UP000275348">
    <property type="component" value="Unassembled WGS sequence"/>
</dbReference>
<feature type="transmembrane region" description="Helical" evidence="8">
    <location>
        <begin position="36"/>
        <end position="61"/>
    </location>
</feature>
<gene>
    <name evidence="9" type="primary">mreD</name>
    <name evidence="9" type="ORF">EAH69_02160</name>
</gene>
<evidence type="ECO:0000313" key="10">
    <source>
        <dbReference type="Proteomes" id="UP000275348"/>
    </source>
</evidence>
<evidence type="ECO:0000313" key="9">
    <source>
        <dbReference type="EMBL" id="RLZ12339.1"/>
    </source>
</evidence>
<dbReference type="InterPro" id="IPR007227">
    <property type="entry name" value="Cell_shape_determining_MreD"/>
</dbReference>
<accession>A0A3L9MNW7</accession>
<keyword evidence="3" id="KW-1003">Cell membrane</keyword>
<evidence type="ECO:0000256" key="2">
    <source>
        <dbReference type="ARBA" id="ARBA00007776"/>
    </source>
</evidence>
<sequence length="171" mass="20024">MYNKDFFINIFTIILLALAQVFVFNHINFLGSYQPYIYVVFVLFYPPYQSRYLLILLAFLLGLSIDILEYSGGIHAFALTLIAFYRNLIIKLLAGKVNFEMEYFNFNSFSFSQWIFYLAILIIFHHSVLLLLENFKFTGILTVLTNALISAGITFIFVFIYKILFKNKILI</sequence>